<name>A0A075HD95_9EURY</name>
<dbReference type="GO" id="GO:0006222">
    <property type="term" value="P:UMP biosynthetic process"/>
    <property type="evidence" value="ECO:0007669"/>
    <property type="project" value="TreeGrafter"/>
</dbReference>
<dbReference type="Pfam" id="PF00156">
    <property type="entry name" value="Pribosyltran"/>
    <property type="match status" value="1"/>
</dbReference>
<dbReference type="AlphaFoldDB" id="A0A075HD95"/>
<dbReference type="InterPro" id="IPR000836">
    <property type="entry name" value="PRTase_dom"/>
</dbReference>
<organism evidence="2">
    <name type="scientific">uncultured marine group II/III euryarchaeote KM3_53_G07</name>
    <dbReference type="NCBI Taxonomy" id="1456458"/>
    <lineage>
        <taxon>Archaea</taxon>
        <taxon>Methanobacteriati</taxon>
        <taxon>Methanobacteriota</taxon>
        <taxon>environmental samples</taxon>
    </lineage>
</organism>
<dbReference type="SUPFAM" id="SSF53271">
    <property type="entry name" value="PRTase-like"/>
    <property type="match status" value="1"/>
</dbReference>
<reference evidence="2" key="1">
    <citation type="journal article" date="2014" name="Genome Biol. Evol.">
        <title>Pangenome evidence for extensive interdomain horizontal transfer affecting lineage core and shell genes in uncultured planktonic thaumarchaeota and euryarchaeota.</title>
        <authorList>
            <person name="Deschamps P."/>
            <person name="Zivanovic Y."/>
            <person name="Moreira D."/>
            <person name="Rodriguez-Valera F."/>
            <person name="Lopez-Garcia P."/>
        </authorList>
    </citation>
    <scope>NUCLEOTIDE SEQUENCE</scope>
</reference>
<dbReference type="EMBL" id="KF900929">
    <property type="protein sequence ID" value="AIF11853.1"/>
    <property type="molecule type" value="Genomic_DNA"/>
</dbReference>
<dbReference type="CDD" id="cd06223">
    <property type="entry name" value="PRTases_typeI"/>
    <property type="match status" value="1"/>
</dbReference>
<dbReference type="GO" id="GO:0004588">
    <property type="term" value="F:orotate phosphoribosyltransferase activity"/>
    <property type="evidence" value="ECO:0007669"/>
    <property type="project" value="UniProtKB-EC"/>
</dbReference>
<dbReference type="PANTHER" id="PTHR19278:SF41">
    <property type="entry name" value="PYRE-LIKE PROTEIN"/>
    <property type="match status" value="1"/>
</dbReference>
<keyword evidence="2" id="KW-0328">Glycosyltransferase</keyword>
<dbReference type="EC" id="2.4.2.10" evidence="2"/>
<protein>
    <submittedName>
        <fullName evidence="2">Orotate phosphoribosyltransferase-like protein (PyrE)</fullName>
        <ecNumber evidence="2">2.4.2.10</ecNumber>
    </submittedName>
</protein>
<dbReference type="NCBIfam" id="NF002620">
    <property type="entry name" value="PRK02277.1"/>
    <property type="match status" value="1"/>
</dbReference>
<dbReference type="Gene3D" id="3.40.50.2020">
    <property type="match status" value="1"/>
</dbReference>
<sequence>MALSVDELRDRVLALREEGLNDQQIADEMSISKSTITWLQGSSAPEAKPDDVRIGWRSIGVRPQRIDAIGMIMADIIDEHHPEGIDTVVGISLNGIFFSQSVAEQIGAEVSIFRSAVGEKGGALSHKYANVGGRKVVIVDDLFNSGETMRRAIEVLQNDGAEVVLCLVMVNKTEKNEIAGIPLRGLIRAVSV</sequence>
<proteinExistence type="predicted"/>
<feature type="domain" description="Phosphoribosyltransferase" evidence="1">
    <location>
        <begin position="57"/>
        <end position="175"/>
    </location>
</feature>
<evidence type="ECO:0000313" key="2">
    <source>
        <dbReference type="EMBL" id="AIF11853.1"/>
    </source>
</evidence>
<keyword evidence="2" id="KW-0808">Transferase</keyword>
<evidence type="ECO:0000259" key="1">
    <source>
        <dbReference type="Pfam" id="PF00156"/>
    </source>
</evidence>
<dbReference type="PANTHER" id="PTHR19278">
    <property type="entry name" value="OROTATE PHOSPHORIBOSYLTRANSFERASE"/>
    <property type="match status" value="1"/>
</dbReference>
<gene>
    <name evidence="2" type="primary">pyrE</name>
</gene>
<dbReference type="InterPro" id="IPR029057">
    <property type="entry name" value="PRTase-like"/>
</dbReference>
<accession>A0A075HD95</accession>
<dbReference type="GO" id="GO:0019856">
    <property type="term" value="P:pyrimidine nucleobase biosynthetic process"/>
    <property type="evidence" value="ECO:0007669"/>
    <property type="project" value="TreeGrafter"/>
</dbReference>